<dbReference type="Proteomes" id="UP000266841">
    <property type="component" value="Unassembled WGS sequence"/>
</dbReference>
<protein>
    <submittedName>
        <fullName evidence="2">Uncharacterized protein</fullName>
    </submittedName>
</protein>
<dbReference type="AlphaFoldDB" id="K0RNC8"/>
<comment type="caution">
    <text evidence="2">The sequence shown here is derived from an EMBL/GenBank/DDBJ whole genome shotgun (WGS) entry which is preliminary data.</text>
</comment>
<evidence type="ECO:0000256" key="1">
    <source>
        <dbReference type="SAM" id="MobiDB-lite"/>
    </source>
</evidence>
<keyword evidence="3" id="KW-1185">Reference proteome</keyword>
<name>K0RNC8_THAOC</name>
<evidence type="ECO:0000313" key="2">
    <source>
        <dbReference type="EMBL" id="EJK55253.1"/>
    </source>
</evidence>
<feature type="compositionally biased region" description="Basic and acidic residues" evidence="1">
    <location>
        <begin position="209"/>
        <end position="218"/>
    </location>
</feature>
<gene>
    <name evidence="2" type="ORF">THAOC_25031</name>
</gene>
<sequence length="469" mass="51814">ELLFVQQDIQTELHGATTTLEGPCQFVSIFHVTSTEFCTEGSGDCEEEHDLGNDIRGVIESVIHQSVEGESDNGLLGKMRDEGINTRFLRFVSALVYDDFTVSPSSRRVRLPLTTGENDFYDFVGFGKCVDTLDRPYQALDASSQETDTISVGACAQFCHNSYMASGDFSVGFEIEVTDDEPDSGKLCRCLVSAFTTSPSSMPSVNPSVDEHSRRLTESEDVPLDGMDDSDPPVSDDGWIMNKSGVSEIELILAAGNFTNFDVPIPQIFLSGDGIPVTVSEEFSWEPFNKCVLGSNIEVHNTTGGFQNATGYVECANRCLECRDTSCNPDRPSWRCVGIEWHRETNVCSLKASARRRGCDNSRFQVTFYAFQEITEMPTKYPTRVHVLRLGRTGVCVFVESGRTDEVAPRDGGFPTALMDLGFVHYTRTDGFEWYSNRAVADWYCIGTDDAVAFPSTMTTDTVHGICTL</sequence>
<accession>K0RNC8</accession>
<organism evidence="2 3">
    <name type="scientific">Thalassiosira oceanica</name>
    <name type="common">Marine diatom</name>
    <dbReference type="NCBI Taxonomy" id="159749"/>
    <lineage>
        <taxon>Eukaryota</taxon>
        <taxon>Sar</taxon>
        <taxon>Stramenopiles</taxon>
        <taxon>Ochrophyta</taxon>
        <taxon>Bacillariophyta</taxon>
        <taxon>Coscinodiscophyceae</taxon>
        <taxon>Thalassiosirophycidae</taxon>
        <taxon>Thalassiosirales</taxon>
        <taxon>Thalassiosiraceae</taxon>
        <taxon>Thalassiosira</taxon>
    </lineage>
</organism>
<feature type="region of interest" description="Disordered" evidence="1">
    <location>
        <begin position="198"/>
        <end position="230"/>
    </location>
</feature>
<feature type="non-terminal residue" evidence="2">
    <location>
        <position position="1"/>
    </location>
</feature>
<dbReference type="EMBL" id="AGNL01034477">
    <property type="protein sequence ID" value="EJK55253.1"/>
    <property type="molecule type" value="Genomic_DNA"/>
</dbReference>
<feature type="compositionally biased region" description="Acidic residues" evidence="1">
    <location>
        <begin position="219"/>
        <end position="230"/>
    </location>
</feature>
<evidence type="ECO:0000313" key="3">
    <source>
        <dbReference type="Proteomes" id="UP000266841"/>
    </source>
</evidence>
<proteinExistence type="predicted"/>
<reference evidence="2 3" key="1">
    <citation type="journal article" date="2012" name="Genome Biol.">
        <title>Genome and low-iron response of an oceanic diatom adapted to chronic iron limitation.</title>
        <authorList>
            <person name="Lommer M."/>
            <person name="Specht M."/>
            <person name="Roy A.S."/>
            <person name="Kraemer L."/>
            <person name="Andreson R."/>
            <person name="Gutowska M.A."/>
            <person name="Wolf J."/>
            <person name="Bergner S.V."/>
            <person name="Schilhabel M.B."/>
            <person name="Klostermeier U.C."/>
            <person name="Beiko R.G."/>
            <person name="Rosenstiel P."/>
            <person name="Hippler M."/>
            <person name="Laroche J."/>
        </authorList>
    </citation>
    <scope>NUCLEOTIDE SEQUENCE [LARGE SCALE GENOMIC DNA]</scope>
    <source>
        <strain evidence="2 3">CCMP1005</strain>
    </source>
</reference>
<feature type="compositionally biased region" description="Low complexity" evidence="1">
    <location>
        <begin position="198"/>
        <end position="208"/>
    </location>
</feature>